<dbReference type="HOGENOM" id="CLU_3183943_0_0_0"/>
<keyword evidence="3" id="KW-1185">Reference proteome</keyword>
<proteinExistence type="predicted"/>
<evidence type="ECO:0000313" key="2">
    <source>
        <dbReference type="EMBL" id="AIE86396.1"/>
    </source>
</evidence>
<reference evidence="2 3" key="1">
    <citation type="journal article" date="2014" name="PLoS ONE">
        <title>The first complete genome sequence of the class fimbriimonadia in the phylum armatimonadetes.</title>
        <authorList>
            <person name="Hu Z.Y."/>
            <person name="Wang Y.Z."/>
            <person name="Im W.T."/>
            <person name="Wang S.Y."/>
            <person name="Zhao G.P."/>
            <person name="Zheng H.J."/>
            <person name="Quan Z.X."/>
        </authorList>
    </citation>
    <scope>NUCLEOTIDE SEQUENCE [LARGE SCALE GENOMIC DNA]</scope>
    <source>
        <strain evidence="2">Gsoil 348</strain>
    </source>
</reference>
<dbReference type="EMBL" id="CP007139">
    <property type="protein sequence ID" value="AIE86396.1"/>
    <property type="molecule type" value="Genomic_DNA"/>
</dbReference>
<keyword evidence="1" id="KW-0812">Transmembrane</keyword>
<dbReference type="STRING" id="661478.OP10G_3028"/>
<accession>A0A068NSH6</accession>
<keyword evidence="1" id="KW-1133">Transmembrane helix</keyword>
<sequence>MVQLKVIQEILFLGRFAIFPANAFHTLNHPGAFLLIVIAAWPIVKS</sequence>
<feature type="transmembrane region" description="Helical" evidence="1">
    <location>
        <begin position="27"/>
        <end position="44"/>
    </location>
</feature>
<protein>
    <submittedName>
        <fullName evidence="2">Uncharacterized protein</fullName>
    </submittedName>
</protein>
<dbReference type="AlphaFoldDB" id="A0A068NSH6"/>
<keyword evidence="1" id="KW-0472">Membrane</keyword>
<evidence type="ECO:0000256" key="1">
    <source>
        <dbReference type="SAM" id="Phobius"/>
    </source>
</evidence>
<name>A0A068NSH6_FIMGI</name>
<dbReference type="KEGG" id="fgi:OP10G_3028"/>
<dbReference type="Proteomes" id="UP000027982">
    <property type="component" value="Chromosome"/>
</dbReference>
<evidence type="ECO:0000313" key="3">
    <source>
        <dbReference type="Proteomes" id="UP000027982"/>
    </source>
</evidence>
<gene>
    <name evidence="2" type="ORF">OP10G_3028</name>
</gene>
<organism evidence="2 3">
    <name type="scientific">Fimbriimonas ginsengisoli Gsoil 348</name>
    <dbReference type="NCBI Taxonomy" id="661478"/>
    <lineage>
        <taxon>Bacteria</taxon>
        <taxon>Bacillati</taxon>
        <taxon>Armatimonadota</taxon>
        <taxon>Fimbriimonadia</taxon>
        <taxon>Fimbriimonadales</taxon>
        <taxon>Fimbriimonadaceae</taxon>
        <taxon>Fimbriimonas</taxon>
    </lineage>
</organism>